<dbReference type="HAMAP" id="MF_01416">
    <property type="entry name" value="ATP_synth_delta_bact"/>
    <property type="match status" value="1"/>
</dbReference>
<dbReference type="NCBIfam" id="TIGR01145">
    <property type="entry name" value="ATP_synt_delta"/>
    <property type="match status" value="1"/>
</dbReference>
<evidence type="ECO:0000313" key="10">
    <source>
        <dbReference type="Proteomes" id="UP001410394"/>
    </source>
</evidence>
<keyword evidence="4 8" id="KW-0406">Ion transport</keyword>
<proteinExistence type="inferred from homology"/>
<evidence type="ECO:0000256" key="4">
    <source>
        <dbReference type="ARBA" id="ARBA00023065"/>
    </source>
</evidence>
<dbReference type="NCBIfam" id="NF004402">
    <property type="entry name" value="PRK05758.2-2"/>
    <property type="match status" value="1"/>
</dbReference>
<dbReference type="Gene3D" id="1.10.520.20">
    <property type="entry name" value="N-terminal domain of the delta subunit of the F1F0-ATP synthase"/>
    <property type="match status" value="1"/>
</dbReference>
<dbReference type="RefSeq" id="WP_345918022.1">
    <property type="nucleotide sequence ID" value="NZ_JBDIVE010000001.1"/>
</dbReference>
<evidence type="ECO:0000313" key="9">
    <source>
        <dbReference type="EMBL" id="MEN3067254.1"/>
    </source>
</evidence>
<name>A0ABU9YU55_9RHOO</name>
<dbReference type="PANTHER" id="PTHR11910">
    <property type="entry name" value="ATP SYNTHASE DELTA CHAIN"/>
    <property type="match status" value="1"/>
</dbReference>
<evidence type="ECO:0000256" key="7">
    <source>
        <dbReference type="ARBA" id="ARBA00023310"/>
    </source>
</evidence>
<keyword evidence="2 8" id="KW-0813">Transport</keyword>
<sequence length="178" mass="18513">MAENVTLARPYAEAVFALARDAGTLDTWSGVLSRLAQVAADADVRDCLANPSLSPERLVQLLAESAGGALGAEQQAFVALLVQNERAALLPEISTMFHQLKNVHEGVRDAVVTSAFPLDAAAQAQLVGDLQSRFGTRLNVSVAVDPELIGGVRIAVGDAVIDASVRGKLAAMAAALQN</sequence>
<organism evidence="9 10">
    <name type="scientific">Uliginosibacterium sediminicola</name>
    <dbReference type="NCBI Taxonomy" id="2024550"/>
    <lineage>
        <taxon>Bacteria</taxon>
        <taxon>Pseudomonadati</taxon>
        <taxon>Pseudomonadota</taxon>
        <taxon>Betaproteobacteria</taxon>
        <taxon>Rhodocyclales</taxon>
        <taxon>Zoogloeaceae</taxon>
        <taxon>Uliginosibacterium</taxon>
    </lineage>
</organism>
<dbReference type="Pfam" id="PF00213">
    <property type="entry name" value="OSCP"/>
    <property type="match status" value="1"/>
</dbReference>
<dbReference type="InterPro" id="IPR000711">
    <property type="entry name" value="ATPase_OSCP/dsu"/>
</dbReference>
<keyword evidence="5 8" id="KW-0472">Membrane</keyword>
<dbReference type="Proteomes" id="UP001410394">
    <property type="component" value="Unassembled WGS sequence"/>
</dbReference>
<dbReference type="PRINTS" id="PR00125">
    <property type="entry name" value="ATPASEDELTA"/>
</dbReference>
<evidence type="ECO:0000256" key="3">
    <source>
        <dbReference type="ARBA" id="ARBA00022781"/>
    </source>
</evidence>
<keyword evidence="3 8" id="KW-0375">Hydrogen ion transport</keyword>
<keyword evidence="10" id="KW-1185">Reference proteome</keyword>
<comment type="caution">
    <text evidence="9">The sequence shown here is derived from an EMBL/GenBank/DDBJ whole genome shotgun (WGS) entry which is preliminary data.</text>
</comment>
<keyword evidence="7 8" id="KW-0066">ATP synthesis</keyword>
<keyword evidence="6 8" id="KW-0139">CF(1)</keyword>
<reference evidence="9 10" key="1">
    <citation type="journal article" date="2018" name="Int. J. Syst. Evol. Microbiol.">
        <title>Uliginosibacterium sediminicola sp. nov., isolated from freshwater sediment.</title>
        <authorList>
            <person name="Hwang W.M."/>
            <person name="Kim S.M."/>
            <person name="Kang K."/>
            <person name="Ahn T.Y."/>
        </authorList>
    </citation>
    <scope>NUCLEOTIDE SEQUENCE [LARGE SCALE GENOMIC DNA]</scope>
    <source>
        <strain evidence="9 10">M1-21</strain>
    </source>
</reference>
<evidence type="ECO:0000256" key="5">
    <source>
        <dbReference type="ARBA" id="ARBA00023136"/>
    </source>
</evidence>
<dbReference type="EMBL" id="JBDIVE010000001">
    <property type="protein sequence ID" value="MEN3067254.1"/>
    <property type="molecule type" value="Genomic_DNA"/>
</dbReference>
<dbReference type="InterPro" id="IPR026015">
    <property type="entry name" value="ATP_synth_OSCP/delta_N_sf"/>
</dbReference>
<keyword evidence="8" id="KW-1003">Cell membrane</keyword>
<comment type="function">
    <text evidence="8">F(1)F(0) ATP synthase produces ATP from ADP in the presence of a proton or sodium gradient. F-type ATPases consist of two structural domains, F(1) containing the extramembraneous catalytic core and F(0) containing the membrane proton channel, linked together by a central stalk and a peripheral stalk. During catalysis, ATP synthesis in the catalytic domain of F(1) is coupled via a rotary mechanism of the central stalk subunits to proton translocation.</text>
</comment>
<protein>
    <recommendedName>
        <fullName evidence="8">ATP synthase subunit delta</fullName>
    </recommendedName>
    <alternativeName>
        <fullName evidence="8">ATP synthase F(1) sector subunit delta</fullName>
    </alternativeName>
    <alternativeName>
        <fullName evidence="8">F-type ATPase subunit delta</fullName>
        <shortName evidence="8">F-ATPase subunit delta</shortName>
    </alternativeName>
</protein>
<comment type="function">
    <text evidence="8">This protein is part of the stalk that links CF(0) to CF(1). It either transmits conformational changes from CF(0) to CF(1) or is implicated in proton conduction.</text>
</comment>
<evidence type="ECO:0000256" key="8">
    <source>
        <dbReference type="HAMAP-Rule" id="MF_01416"/>
    </source>
</evidence>
<comment type="similarity">
    <text evidence="8">Belongs to the ATPase delta chain family.</text>
</comment>
<comment type="subcellular location">
    <subcellularLocation>
        <location evidence="8">Cell membrane</location>
        <topology evidence="8">Peripheral membrane protein</topology>
    </subcellularLocation>
    <subcellularLocation>
        <location evidence="1">Membrane</location>
    </subcellularLocation>
</comment>
<accession>A0ABU9YU55</accession>
<dbReference type="SUPFAM" id="SSF47928">
    <property type="entry name" value="N-terminal domain of the delta subunit of the F1F0-ATP synthase"/>
    <property type="match status" value="1"/>
</dbReference>
<evidence type="ECO:0000256" key="2">
    <source>
        <dbReference type="ARBA" id="ARBA00022448"/>
    </source>
</evidence>
<evidence type="ECO:0000256" key="1">
    <source>
        <dbReference type="ARBA" id="ARBA00004370"/>
    </source>
</evidence>
<gene>
    <name evidence="8" type="primary">atpH</name>
    <name evidence="9" type="ORF">ABDB84_02115</name>
</gene>
<evidence type="ECO:0000256" key="6">
    <source>
        <dbReference type="ARBA" id="ARBA00023196"/>
    </source>
</evidence>